<dbReference type="InterPro" id="IPR038461">
    <property type="entry name" value="Schlafen_AlbA_2_dom_sf"/>
</dbReference>
<evidence type="ECO:0000313" key="2">
    <source>
        <dbReference type="EMBL" id="QAY58672.1"/>
    </source>
</evidence>
<name>A0A4P6E944_9MICO</name>
<dbReference type="Proteomes" id="UP000293995">
    <property type="component" value="Chromosome"/>
</dbReference>
<reference evidence="2 3" key="1">
    <citation type="submission" date="2019-01" db="EMBL/GenBank/DDBJ databases">
        <title>Genome sequencing of strain DFW100M-13.</title>
        <authorList>
            <person name="Heo J."/>
            <person name="Kim S.-J."/>
            <person name="Kim J.-S."/>
            <person name="Hong S.-B."/>
            <person name="Kwon S.-W."/>
        </authorList>
    </citation>
    <scope>NUCLEOTIDE SEQUENCE [LARGE SCALE GENOMIC DNA]</scope>
    <source>
        <strain evidence="2 3">DFW100M-13</strain>
    </source>
</reference>
<proteinExistence type="predicted"/>
<gene>
    <name evidence="2" type="ORF">ET475_00720</name>
</gene>
<dbReference type="RefSeq" id="WP_129385098.1">
    <property type="nucleotide sequence ID" value="NZ_CP035494.1"/>
</dbReference>
<keyword evidence="3" id="KW-1185">Reference proteome</keyword>
<dbReference type="AlphaFoldDB" id="A0A4P6E944"/>
<feature type="domain" description="Schlafen AlbA-2" evidence="1">
    <location>
        <begin position="21"/>
        <end position="160"/>
    </location>
</feature>
<dbReference type="EMBL" id="CP035494">
    <property type="protein sequence ID" value="QAY58672.1"/>
    <property type="molecule type" value="Genomic_DNA"/>
</dbReference>
<dbReference type="OrthoDB" id="3323226at2"/>
<dbReference type="KEGG" id="mprt:ET475_00720"/>
<dbReference type="GO" id="GO:0005524">
    <property type="term" value="F:ATP binding"/>
    <property type="evidence" value="ECO:0007669"/>
    <property type="project" value="UniProtKB-KW"/>
</dbReference>
<dbReference type="Pfam" id="PF04326">
    <property type="entry name" value="SLFN_AlbA_2"/>
    <property type="match status" value="1"/>
</dbReference>
<protein>
    <submittedName>
        <fullName evidence="2">ATP-binding protein</fullName>
    </submittedName>
</protein>
<evidence type="ECO:0000313" key="3">
    <source>
        <dbReference type="Proteomes" id="UP000293995"/>
    </source>
</evidence>
<accession>A0A4P6E944</accession>
<dbReference type="Gene3D" id="3.30.950.30">
    <property type="entry name" value="Schlafen, AAA domain"/>
    <property type="match status" value="1"/>
</dbReference>
<sequence>MIVVDGRTDREKLVELLQLPEQTHLEFKAELDLTAKNDELNFVKDAVSMSNRPPGGYILVGVNDDGTLALPIGAIADRARFDGARLGDLIRKYIEGEVHAISQVHEVDGHEVVLIYLPHHRDGLPVPMSKLGQFQGQNGKQVVVFREGDVLVREGAKNTPLRHAHWNDLLSLRDQRLREEARAQVDLLIADLASAMRAGGAGPAGVPLSVEMADDTFGEAVVSRLEADSDIRLRQFLGRSAALVSNPDERRAALDKITILAAHAMYFERGTLAEKGIDSLFDAYTKLGHGDAAARLDIITRVYVLGSLAVRLRQWAIVHDLSLRPYPPSGDVYIYSSWIRHGQVDASRADLFPKGKGGMMISAARVLMSEQPAMRPDVPESAVPDPGDLAHDDALFNSLCQFDILYCLIVAAEGRHHGSGYPAASAMNQDRADPAFEVVASDPDARAAMFPASDERKIAEAMTQVFTSAERESFGFGGHWWSLPQVAQQFVSNHLGEGT</sequence>
<keyword evidence="2" id="KW-0547">Nucleotide-binding</keyword>
<organism evidence="2 3">
    <name type="scientific">Microbacterium protaetiae</name>
    <dbReference type="NCBI Taxonomy" id="2509458"/>
    <lineage>
        <taxon>Bacteria</taxon>
        <taxon>Bacillati</taxon>
        <taxon>Actinomycetota</taxon>
        <taxon>Actinomycetes</taxon>
        <taxon>Micrococcales</taxon>
        <taxon>Microbacteriaceae</taxon>
        <taxon>Microbacterium</taxon>
    </lineage>
</organism>
<evidence type="ECO:0000259" key="1">
    <source>
        <dbReference type="Pfam" id="PF04326"/>
    </source>
</evidence>
<keyword evidence="2" id="KW-0067">ATP-binding</keyword>
<dbReference type="InterPro" id="IPR007421">
    <property type="entry name" value="Schlafen_AlbA_2_dom"/>
</dbReference>